<dbReference type="PANTHER" id="PTHR11803:SF39">
    <property type="entry name" value="2-IMINOBUTANOATE_2-IMINOPROPANOATE DEAMINASE"/>
    <property type="match status" value="1"/>
</dbReference>
<comment type="caution">
    <text evidence="3">The sequence shown here is derived from an EMBL/GenBank/DDBJ whole genome shotgun (WGS) entry which is preliminary data.</text>
</comment>
<dbReference type="EC" id="3.5.-.-" evidence="3"/>
<dbReference type="InterPro" id="IPR035959">
    <property type="entry name" value="RutC-like_sf"/>
</dbReference>
<keyword evidence="2" id="KW-0732">Signal</keyword>
<feature type="signal peptide" evidence="2">
    <location>
        <begin position="1"/>
        <end position="26"/>
    </location>
</feature>
<accession>A0ABV8ST27</accession>
<keyword evidence="4" id="KW-1185">Reference proteome</keyword>
<keyword evidence="3" id="KW-0378">Hydrolase</keyword>
<dbReference type="SUPFAM" id="SSF55298">
    <property type="entry name" value="YjgF-like"/>
    <property type="match status" value="1"/>
</dbReference>
<dbReference type="Pfam" id="PF01042">
    <property type="entry name" value="Ribonuc_L-PSP"/>
    <property type="match status" value="1"/>
</dbReference>
<evidence type="ECO:0000313" key="3">
    <source>
        <dbReference type="EMBL" id="MFC4310786.1"/>
    </source>
</evidence>
<evidence type="ECO:0000313" key="4">
    <source>
        <dbReference type="Proteomes" id="UP001595904"/>
    </source>
</evidence>
<dbReference type="RefSeq" id="WP_380598571.1">
    <property type="nucleotide sequence ID" value="NZ_JBHSDU010000003.1"/>
</dbReference>
<proteinExistence type="inferred from homology"/>
<dbReference type="GO" id="GO:0016787">
    <property type="term" value="F:hydrolase activity"/>
    <property type="evidence" value="ECO:0007669"/>
    <property type="project" value="UniProtKB-KW"/>
</dbReference>
<dbReference type="EMBL" id="JBHSDU010000003">
    <property type="protein sequence ID" value="MFC4310786.1"/>
    <property type="molecule type" value="Genomic_DNA"/>
</dbReference>
<reference evidence="4" key="1">
    <citation type="journal article" date="2019" name="Int. J. Syst. Evol. Microbiol.">
        <title>The Global Catalogue of Microorganisms (GCM) 10K type strain sequencing project: providing services to taxonomists for standard genome sequencing and annotation.</title>
        <authorList>
            <consortium name="The Broad Institute Genomics Platform"/>
            <consortium name="The Broad Institute Genome Sequencing Center for Infectious Disease"/>
            <person name="Wu L."/>
            <person name="Ma J."/>
        </authorList>
    </citation>
    <scope>NUCLEOTIDE SEQUENCE [LARGE SCALE GENOMIC DNA]</scope>
    <source>
        <strain evidence="4">CGMCC 1.10759</strain>
    </source>
</reference>
<gene>
    <name evidence="3" type="ORF">ACFPN2_16955</name>
</gene>
<dbReference type="InterPro" id="IPR006056">
    <property type="entry name" value="RidA"/>
</dbReference>
<sequence>MLIHNRVGLSMIVGALSLLAAVSSGATEKPQFLNSPRALELDRPFSEAVHAGDFLFLSGQIGEDPATAKLPPGGIEPESRQVLANVKRVLEANGATLNDVVKCTVFLADISEWGAFNSIYREVFKKPFPARSALGANGLAMNARVELECIAYLPQKRGR</sequence>
<dbReference type="Proteomes" id="UP001595904">
    <property type="component" value="Unassembled WGS sequence"/>
</dbReference>
<evidence type="ECO:0000256" key="1">
    <source>
        <dbReference type="ARBA" id="ARBA00010552"/>
    </source>
</evidence>
<name>A0ABV8ST27_9GAMM</name>
<evidence type="ECO:0000256" key="2">
    <source>
        <dbReference type="SAM" id="SignalP"/>
    </source>
</evidence>
<comment type="similarity">
    <text evidence="1">Belongs to the RutC family.</text>
</comment>
<dbReference type="Gene3D" id="3.30.1330.40">
    <property type="entry name" value="RutC-like"/>
    <property type="match status" value="1"/>
</dbReference>
<dbReference type="CDD" id="cd00448">
    <property type="entry name" value="YjgF_YER057c_UK114_family"/>
    <property type="match status" value="1"/>
</dbReference>
<organism evidence="3 4">
    <name type="scientific">Steroidobacter flavus</name>
    <dbReference type="NCBI Taxonomy" id="1842136"/>
    <lineage>
        <taxon>Bacteria</taxon>
        <taxon>Pseudomonadati</taxon>
        <taxon>Pseudomonadota</taxon>
        <taxon>Gammaproteobacteria</taxon>
        <taxon>Steroidobacterales</taxon>
        <taxon>Steroidobacteraceae</taxon>
        <taxon>Steroidobacter</taxon>
    </lineage>
</organism>
<dbReference type="InterPro" id="IPR006175">
    <property type="entry name" value="YjgF/YER057c/UK114"/>
</dbReference>
<dbReference type="PANTHER" id="PTHR11803">
    <property type="entry name" value="2-IMINOBUTANOATE/2-IMINOPROPANOATE DEAMINASE RIDA"/>
    <property type="match status" value="1"/>
</dbReference>
<feature type="chain" id="PRO_5047421071" evidence="2">
    <location>
        <begin position="27"/>
        <end position="159"/>
    </location>
</feature>
<dbReference type="NCBIfam" id="TIGR00004">
    <property type="entry name" value="Rid family detoxifying hydrolase"/>
    <property type="match status" value="1"/>
</dbReference>
<protein>
    <submittedName>
        <fullName evidence="3">RidA family protein</fullName>
        <ecNumber evidence="3">3.5.-.-</ecNumber>
    </submittedName>
</protein>